<dbReference type="GO" id="GO:0003735">
    <property type="term" value="F:structural constituent of ribosome"/>
    <property type="evidence" value="ECO:0007669"/>
    <property type="project" value="InterPro"/>
</dbReference>
<evidence type="ECO:0000256" key="2">
    <source>
        <dbReference type="ARBA" id="ARBA00022730"/>
    </source>
</evidence>
<proteinExistence type="inferred from homology"/>
<sequence>MRLHDLKPAEGARRERKRVGRGIGSGHGKTSGRGQKGQKARSGGGVRPGFEGGQMPLTRRLPKRGFTNIFKKEYAIVNVGTLEERFEDGAVITPEVLIESGIIKDVKDGVKILGDGDLSKKFTVKAHKFSQSAIEKIQAVGGKAEVI</sequence>
<dbReference type="Gene3D" id="3.100.10.10">
    <property type="match status" value="1"/>
</dbReference>
<comment type="similarity">
    <text evidence="1 6 7">Belongs to the universal ribosomal protein uL15 family.</text>
</comment>
<evidence type="ECO:0000256" key="3">
    <source>
        <dbReference type="ARBA" id="ARBA00022884"/>
    </source>
</evidence>
<dbReference type="GO" id="GO:0006412">
    <property type="term" value="P:translation"/>
    <property type="evidence" value="ECO:0007669"/>
    <property type="project" value="UniProtKB-UniRule"/>
</dbReference>
<gene>
    <name evidence="6" type="primary">rplO</name>
    <name evidence="10" type="ORF">SAMN04244560_01885</name>
</gene>
<keyword evidence="4 6" id="KW-0689">Ribosomal protein</keyword>
<dbReference type="SUPFAM" id="SSF52080">
    <property type="entry name" value="Ribosomal proteins L15p and L18e"/>
    <property type="match status" value="1"/>
</dbReference>
<dbReference type="FunFam" id="3.100.10.10:FF:000005">
    <property type="entry name" value="50S ribosomal protein L15"/>
    <property type="match status" value="1"/>
</dbReference>
<dbReference type="InterPro" id="IPR030878">
    <property type="entry name" value="Ribosomal_uL15"/>
</dbReference>
<organism evidence="10 11">
    <name type="scientific">Thermoanaerobacter thermohydrosulfuricus</name>
    <name type="common">Clostridium thermohydrosulfuricum</name>
    <dbReference type="NCBI Taxonomy" id="1516"/>
    <lineage>
        <taxon>Bacteria</taxon>
        <taxon>Bacillati</taxon>
        <taxon>Bacillota</taxon>
        <taxon>Clostridia</taxon>
        <taxon>Thermoanaerobacterales</taxon>
        <taxon>Thermoanaerobacteraceae</taxon>
        <taxon>Thermoanaerobacter</taxon>
    </lineage>
</organism>
<comment type="function">
    <text evidence="6">Binds to the 23S rRNA.</text>
</comment>
<dbReference type="Pfam" id="PF00828">
    <property type="entry name" value="Ribosomal_L27A"/>
    <property type="match status" value="1"/>
</dbReference>
<evidence type="ECO:0000256" key="6">
    <source>
        <dbReference type="HAMAP-Rule" id="MF_01341"/>
    </source>
</evidence>
<protein>
    <recommendedName>
        <fullName evidence="6">Large ribosomal subunit protein uL15</fullName>
    </recommendedName>
</protein>
<feature type="compositionally biased region" description="Basic and acidic residues" evidence="8">
    <location>
        <begin position="1"/>
        <end position="13"/>
    </location>
</feature>
<dbReference type="NCBIfam" id="TIGR01071">
    <property type="entry name" value="rplO_bact"/>
    <property type="match status" value="1"/>
</dbReference>
<feature type="compositionally biased region" description="Gly residues" evidence="8">
    <location>
        <begin position="21"/>
        <end position="35"/>
    </location>
</feature>
<evidence type="ECO:0000256" key="7">
    <source>
        <dbReference type="RuleBase" id="RU003888"/>
    </source>
</evidence>
<feature type="compositionally biased region" description="Gly residues" evidence="8">
    <location>
        <begin position="42"/>
        <end position="52"/>
    </location>
</feature>
<keyword evidence="5 6" id="KW-0687">Ribonucleoprotein</keyword>
<accession>A0A1G7RZC0</accession>
<dbReference type="RefSeq" id="WP_003870253.1">
    <property type="nucleotide sequence ID" value="NZ_FNBS01000047.1"/>
</dbReference>
<evidence type="ECO:0000259" key="9">
    <source>
        <dbReference type="Pfam" id="PF00828"/>
    </source>
</evidence>
<dbReference type="PROSITE" id="PS00475">
    <property type="entry name" value="RIBOSOMAL_L15"/>
    <property type="match status" value="1"/>
</dbReference>
<dbReference type="HAMAP" id="MF_01341">
    <property type="entry name" value="Ribosomal_uL15"/>
    <property type="match status" value="1"/>
</dbReference>
<dbReference type="InterPro" id="IPR021131">
    <property type="entry name" value="Ribosomal_uL15/eL18"/>
</dbReference>
<keyword evidence="3 6" id="KW-0694">RNA-binding</keyword>
<dbReference type="EMBL" id="FNBS01000047">
    <property type="protein sequence ID" value="SDG16112.1"/>
    <property type="molecule type" value="Genomic_DNA"/>
</dbReference>
<evidence type="ECO:0000313" key="11">
    <source>
        <dbReference type="Proteomes" id="UP000183404"/>
    </source>
</evidence>
<feature type="region of interest" description="Disordered" evidence="8">
    <location>
        <begin position="1"/>
        <end position="58"/>
    </location>
</feature>
<dbReference type="GO" id="GO:0022625">
    <property type="term" value="C:cytosolic large ribosomal subunit"/>
    <property type="evidence" value="ECO:0007669"/>
    <property type="project" value="TreeGrafter"/>
</dbReference>
<dbReference type="InterPro" id="IPR001196">
    <property type="entry name" value="Ribosomal_uL15_CS"/>
</dbReference>
<name>A0A1G7RZC0_THETY</name>
<evidence type="ECO:0000256" key="4">
    <source>
        <dbReference type="ARBA" id="ARBA00022980"/>
    </source>
</evidence>
<dbReference type="PANTHER" id="PTHR12934:SF11">
    <property type="entry name" value="LARGE RIBOSOMAL SUBUNIT PROTEIN UL15M"/>
    <property type="match status" value="1"/>
</dbReference>
<dbReference type="PANTHER" id="PTHR12934">
    <property type="entry name" value="50S RIBOSOMAL PROTEIN L15"/>
    <property type="match status" value="1"/>
</dbReference>
<feature type="domain" description="Large ribosomal subunit protein uL15/eL18" evidence="9">
    <location>
        <begin position="76"/>
        <end position="145"/>
    </location>
</feature>
<dbReference type="GO" id="GO:0019843">
    <property type="term" value="F:rRNA binding"/>
    <property type="evidence" value="ECO:0007669"/>
    <property type="project" value="UniProtKB-UniRule"/>
</dbReference>
<evidence type="ECO:0000256" key="1">
    <source>
        <dbReference type="ARBA" id="ARBA00007320"/>
    </source>
</evidence>
<dbReference type="InterPro" id="IPR036227">
    <property type="entry name" value="Ribosomal_uL15/eL18_sf"/>
</dbReference>
<comment type="subunit">
    <text evidence="6">Part of the 50S ribosomal subunit.</text>
</comment>
<evidence type="ECO:0000313" key="10">
    <source>
        <dbReference type="EMBL" id="SDG16112.1"/>
    </source>
</evidence>
<keyword evidence="2 6" id="KW-0699">rRNA-binding</keyword>
<dbReference type="Proteomes" id="UP000183404">
    <property type="component" value="Unassembled WGS sequence"/>
</dbReference>
<dbReference type="InterPro" id="IPR005749">
    <property type="entry name" value="Ribosomal_uL15_bac-type"/>
</dbReference>
<reference evidence="10 11" key="1">
    <citation type="submission" date="2016-10" db="EMBL/GenBank/DDBJ databases">
        <authorList>
            <person name="de Groot N.N."/>
        </authorList>
    </citation>
    <scope>NUCLEOTIDE SEQUENCE [LARGE SCALE GENOMIC DNA]</scope>
    <source>
        <strain evidence="10 11">DSM 569</strain>
    </source>
</reference>
<evidence type="ECO:0000256" key="8">
    <source>
        <dbReference type="SAM" id="MobiDB-lite"/>
    </source>
</evidence>
<dbReference type="AlphaFoldDB" id="A0A1G7RZC0"/>
<evidence type="ECO:0000256" key="5">
    <source>
        <dbReference type="ARBA" id="ARBA00023274"/>
    </source>
</evidence>